<organism evidence="9">
    <name type="scientific">Dugesia japonica</name>
    <name type="common">Planarian</name>
    <dbReference type="NCBI Taxonomy" id="6161"/>
    <lineage>
        <taxon>Eukaryota</taxon>
        <taxon>Metazoa</taxon>
        <taxon>Spiralia</taxon>
        <taxon>Lophotrochozoa</taxon>
        <taxon>Platyhelminthes</taxon>
        <taxon>Rhabditophora</taxon>
        <taxon>Seriata</taxon>
        <taxon>Tricladida</taxon>
        <taxon>Continenticola</taxon>
        <taxon>Geoplanoidea</taxon>
        <taxon>Dugesiidae</taxon>
        <taxon>Dugesia</taxon>
    </lineage>
</organism>
<keyword evidence="6" id="KW-0829">Tyrosine-protein kinase</keyword>
<proteinExistence type="evidence at transcript level"/>
<dbReference type="GO" id="GO:0043235">
    <property type="term" value="C:receptor complex"/>
    <property type="evidence" value="ECO:0007669"/>
    <property type="project" value="TreeGrafter"/>
</dbReference>
<name>A0A0G4DBB8_DUGJA</name>
<dbReference type="PANTHER" id="PTHR24416:SF566">
    <property type="entry name" value="EPIDERMAL GROWTH FACTOR RECEPTOR"/>
    <property type="match status" value="1"/>
</dbReference>
<evidence type="ECO:0000256" key="3">
    <source>
        <dbReference type="ARBA" id="ARBA00022741"/>
    </source>
</evidence>
<keyword evidence="7" id="KW-0472">Membrane</keyword>
<accession>A0A0G4DBB8</accession>
<dbReference type="FunFam" id="1.10.510.10:FF:000027">
    <property type="entry name" value="Receptor protein-tyrosine kinase"/>
    <property type="match status" value="1"/>
</dbReference>
<dbReference type="GO" id="GO:0008284">
    <property type="term" value="P:positive regulation of cell population proliferation"/>
    <property type="evidence" value="ECO:0007669"/>
    <property type="project" value="TreeGrafter"/>
</dbReference>
<evidence type="ECO:0000256" key="2">
    <source>
        <dbReference type="ARBA" id="ARBA00022679"/>
    </source>
</evidence>
<dbReference type="GO" id="GO:0043066">
    <property type="term" value="P:negative regulation of apoptotic process"/>
    <property type="evidence" value="ECO:0007669"/>
    <property type="project" value="TreeGrafter"/>
</dbReference>
<keyword evidence="2" id="KW-0808">Transferase</keyword>
<dbReference type="PANTHER" id="PTHR24416">
    <property type="entry name" value="TYROSINE-PROTEIN KINASE RECEPTOR"/>
    <property type="match status" value="1"/>
</dbReference>
<evidence type="ECO:0000256" key="6">
    <source>
        <dbReference type="ARBA" id="ARBA00023137"/>
    </source>
</evidence>
<feature type="domain" description="Protein kinase" evidence="8">
    <location>
        <begin position="67"/>
        <end position="346"/>
    </location>
</feature>
<evidence type="ECO:0000256" key="7">
    <source>
        <dbReference type="SAM" id="Phobius"/>
    </source>
</evidence>
<dbReference type="InterPro" id="IPR011009">
    <property type="entry name" value="Kinase-like_dom_sf"/>
</dbReference>
<keyword evidence="7" id="KW-1133">Transmembrane helix</keyword>
<dbReference type="GO" id="GO:0007169">
    <property type="term" value="P:cell surface receptor protein tyrosine kinase signaling pathway"/>
    <property type="evidence" value="ECO:0007669"/>
    <property type="project" value="TreeGrafter"/>
</dbReference>
<dbReference type="InterPro" id="IPR001245">
    <property type="entry name" value="Ser-Thr/Tyr_kinase_cat_dom"/>
</dbReference>
<dbReference type="AlphaFoldDB" id="A0A0G4DBB8"/>
<dbReference type="InterPro" id="IPR008266">
    <property type="entry name" value="Tyr_kinase_AS"/>
</dbReference>
<evidence type="ECO:0000256" key="4">
    <source>
        <dbReference type="ARBA" id="ARBA00022777"/>
    </source>
</evidence>
<dbReference type="Pfam" id="PF07714">
    <property type="entry name" value="PK_Tyr_Ser-Thr"/>
    <property type="match status" value="1"/>
</dbReference>
<dbReference type="InterPro" id="IPR050122">
    <property type="entry name" value="RTK"/>
</dbReference>
<keyword evidence="4" id="KW-0418">Kinase</keyword>
<dbReference type="GO" id="GO:0022008">
    <property type="term" value="P:neurogenesis"/>
    <property type="evidence" value="ECO:0007669"/>
    <property type="project" value="TreeGrafter"/>
</dbReference>
<keyword evidence="1" id="KW-0597">Phosphoprotein</keyword>
<dbReference type="GO" id="GO:0009925">
    <property type="term" value="C:basal plasma membrane"/>
    <property type="evidence" value="ECO:0007669"/>
    <property type="project" value="TreeGrafter"/>
</dbReference>
<evidence type="ECO:0000256" key="1">
    <source>
        <dbReference type="ARBA" id="ARBA00022553"/>
    </source>
</evidence>
<sequence>MYLYYVSPVAIVVFIVLIFTCVKISYSKKKAFNMKYDMCDFYPTEVGTNSGVLPNMATLLLITESQLNRQEIIGSGAFGTVYKGIWQPNIDAIDKSSTFLKRNLSKLSQDTSIKLNVAVKILTDISDPTNNRELLEEAKVMASVDHPCCLRILAVCLTAHPKLITQFMPLGSLLEFVQRNRALINNITLLVWAKQIACGMEYLESKGIIHCDLAARNVLIQSPRQVKITDFGLAKMLDYSQQQYQFKGGRMPIKWLAIECIRNRLFSSKSDVWSFGVTLWEMFTFGEKPFVEIKAYDILEFLEKGQRLNQPKICSIDAYMILVQCWLIDPDARPSFTELRKTFEMMETNPKSLFINTEREFT</sequence>
<keyword evidence="3" id="KW-0547">Nucleotide-binding</keyword>
<dbReference type="InterPro" id="IPR000719">
    <property type="entry name" value="Prot_kinase_dom"/>
</dbReference>
<dbReference type="PRINTS" id="PR00109">
    <property type="entry name" value="TYRKINASE"/>
</dbReference>
<feature type="transmembrane region" description="Helical" evidence="7">
    <location>
        <begin position="6"/>
        <end position="26"/>
    </location>
</feature>
<protein>
    <submittedName>
        <fullName evidence="9">Epidermal growth factor receptor</fullName>
    </submittedName>
</protein>
<evidence type="ECO:0000259" key="8">
    <source>
        <dbReference type="PROSITE" id="PS50011"/>
    </source>
</evidence>
<keyword evidence="7" id="KW-0812">Transmembrane</keyword>
<evidence type="ECO:0000313" key="9">
    <source>
        <dbReference type="EMBL" id="BAR87950.1"/>
    </source>
</evidence>
<keyword evidence="5" id="KW-0067">ATP-binding</keyword>
<reference evidence="9" key="1">
    <citation type="submission" date="2014-11" db="EMBL/GenBank/DDBJ databases">
        <title>Two distinct roles of the yorkie/yap gene during homeostasis in the planarian Dugesia japonica.</title>
        <authorList>
            <person name="Umesono Y."/>
            <person name="Hwang B."/>
            <person name="An Y."/>
            <person name="Agata K."/>
        </authorList>
    </citation>
    <scope>NUCLEOTIDE SEQUENCE</scope>
    <source>
        <tissue evidence="9">Whole body</tissue>
    </source>
</reference>
<dbReference type="GO" id="GO:0005524">
    <property type="term" value="F:ATP binding"/>
    <property type="evidence" value="ECO:0007669"/>
    <property type="project" value="UniProtKB-KW"/>
</dbReference>
<keyword evidence="9" id="KW-0675">Receptor</keyword>
<dbReference type="Gene3D" id="3.30.200.20">
    <property type="entry name" value="Phosphorylase Kinase, domain 1"/>
    <property type="match status" value="1"/>
</dbReference>
<dbReference type="EMBL" id="LC011530">
    <property type="protein sequence ID" value="BAR87950.1"/>
    <property type="molecule type" value="mRNA"/>
</dbReference>
<dbReference type="PROSITE" id="PS00109">
    <property type="entry name" value="PROTEIN_KINASE_TYR"/>
    <property type="match status" value="1"/>
</dbReference>
<dbReference type="PROSITE" id="PS50011">
    <property type="entry name" value="PROTEIN_KINASE_DOM"/>
    <property type="match status" value="1"/>
</dbReference>
<evidence type="ECO:0000256" key="5">
    <source>
        <dbReference type="ARBA" id="ARBA00022840"/>
    </source>
</evidence>
<dbReference type="SUPFAM" id="SSF56112">
    <property type="entry name" value="Protein kinase-like (PK-like)"/>
    <property type="match status" value="1"/>
</dbReference>
<dbReference type="Gene3D" id="1.10.510.10">
    <property type="entry name" value="Transferase(Phosphotransferase) domain 1"/>
    <property type="match status" value="1"/>
</dbReference>
<dbReference type="GO" id="GO:0004714">
    <property type="term" value="F:transmembrane receptor protein tyrosine kinase activity"/>
    <property type="evidence" value="ECO:0007669"/>
    <property type="project" value="TreeGrafter"/>
</dbReference>